<dbReference type="PANTHER" id="PTHR12993">
    <property type="entry name" value="N-ACETYLGLUCOSAMINYL-PHOSPHATIDYLINOSITOL DE-N-ACETYLASE-RELATED"/>
    <property type="match status" value="1"/>
</dbReference>
<dbReference type="EMBL" id="CP002305">
    <property type="protein sequence ID" value="ADQ15844.1"/>
    <property type="molecule type" value="Genomic_DNA"/>
</dbReference>
<dbReference type="SUPFAM" id="SSF102588">
    <property type="entry name" value="LmbE-like"/>
    <property type="match status" value="1"/>
</dbReference>
<dbReference type="Pfam" id="PF02585">
    <property type="entry name" value="PIG-L"/>
    <property type="match status" value="1"/>
</dbReference>
<dbReference type="PANTHER" id="PTHR12993:SF30">
    <property type="entry name" value="N-ACETYL-ALPHA-D-GLUCOSAMINYL L-MALATE DEACETYLASE 1"/>
    <property type="match status" value="1"/>
</dbReference>
<dbReference type="OrthoDB" id="9778719at2"/>
<protein>
    <submittedName>
        <fullName evidence="1">LmbE family protein</fullName>
    </submittedName>
</protein>
<dbReference type="HOGENOM" id="CLU_049311_3_1_10"/>
<sequence>MIDLLVFAAHPDDAELGCAGTIAKETAKGKKVVIVDLTQGELGTRGSGPLRLQEAQAAAKVLHLYARENMGFRDGFFRNDEEHQLALISVIRKYRPQMVLMNAPEDRHPDHGRASDLCTQACFLSGLRRIETKDENGQIQEPWRPKNAFHYIQDRFLFPDVVVDVSDFWEIKKQSIMAFRSQFFDPTSTEPNSYISSPEFLEFINSRGSEYGHQIGVKYGEGFIRSKMLGVDSLFDFIS</sequence>
<evidence type="ECO:0000313" key="1">
    <source>
        <dbReference type="EMBL" id="ADQ15844.1"/>
    </source>
</evidence>
<dbReference type="eggNOG" id="COG2120">
    <property type="taxonomic scope" value="Bacteria"/>
</dbReference>
<name>E4RS28_LEAB4</name>
<reference evidence="1 2" key="2">
    <citation type="journal article" date="2011" name="Stand. Genomic Sci.">
        <title>Complete genome sequence of Leadbetterella byssophila type strain (4M15).</title>
        <authorList>
            <person name="Abt B."/>
            <person name="Teshima H."/>
            <person name="Lucas S."/>
            <person name="Lapidus A."/>
            <person name="Del Rio T.G."/>
            <person name="Nolan M."/>
            <person name="Tice H."/>
            <person name="Cheng J.F."/>
            <person name="Pitluck S."/>
            <person name="Liolios K."/>
            <person name="Pagani I."/>
            <person name="Ivanova N."/>
            <person name="Mavromatis K."/>
            <person name="Pati A."/>
            <person name="Tapia R."/>
            <person name="Han C."/>
            <person name="Goodwin L."/>
            <person name="Chen A."/>
            <person name="Palaniappan K."/>
            <person name="Land M."/>
            <person name="Hauser L."/>
            <person name="Chang Y.J."/>
            <person name="Jeffries C.D."/>
            <person name="Rohde M."/>
            <person name="Goker M."/>
            <person name="Tindall B.J."/>
            <person name="Detter J.C."/>
            <person name="Woyke T."/>
            <person name="Bristow J."/>
            <person name="Eisen J.A."/>
            <person name="Markowitz V."/>
            <person name="Hugenholtz P."/>
            <person name="Klenk H.P."/>
            <person name="Kyrpides N.C."/>
        </authorList>
    </citation>
    <scope>NUCLEOTIDE SEQUENCE [LARGE SCALE GENOMIC DNA]</scope>
    <source>
        <strain evidence="2">DSM 17132 / JCM 16389 / KACC 11308 / NBRC 106382 / 4M15</strain>
    </source>
</reference>
<proteinExistence type="predicted"/>
<dbReference type="Proteomes" id="UP000007435">
    <property type="component" value="Chromosome"/>
</dbReference>
<dbReference type="KEGG" id="lby:Lbys_0048"/>
<dbReference type="RefSeq" id="WP_013406902.1">
    <property type="nucleotide sequence ID" value="NC_014655.1"/>
</dbReference>
<dbReference type="InterPro" id="IPR023842">
    <property type="entry name" value="Bacillithiol_biosynth_BshB1"/>
</dbReference>
<dbReference type="GO" id="GO:0019213">
    <property type="term" value="F:deacetylase activity"/>
    <property type="evidence" value="ECO:0007669"/>
    <property type="project" value="InterPro"/>
</dbReference>
<dbReference type="STRING" id="649349.Lbys_0048"/>
<organism evidence="1 2">
    <name type="scientific">Leadbetterella byssophila (strain DSM 17132 / JCM 16389 / KACC 11308 / NBRC 106382 / 4M15)</name>
    <dbReference type="NCBI Taxonomy" id="649349"/>
    <lineage>
        <taxon>Bacteria</taxon>
        <taxon>Pseudomonadati</taxon>
        <taxon>Bacteroidota</taxon>
        <taxon>Cytophagia</taxon>
        <taxon>Cytophagales</taxon>
        <taxon>Leadbetterellaceae</taxon>
        <taxon>Leadbetterella</taxon>
    </lineage>
</organism>
<reference key="1">
    <citation type="submission" date="2010-11" db="EMBL/GenBank/DDBJ databases">
        <title>The complete genome of Leadbetterella byssophila DSM 17132.</title>
        <authorList>
            <consortium name="US DOE Joint Genome Institute (JGI-PGF)"/>
            <person name="Lucas S."/>
            <person name="Copeland A."/>
            <person name="Lapidus A."/>
            <person name="Glavina del Rio T."/>
            <person name="Dalin E."/>
            <person name="Tice H."/>
            <person name="Bruce D."/>
            <person name="Goodwin L."/>
            <person name="Pitluck S."/>
            <person name="Kyrpides N."/>
            <person name="Mavromatis K."/>
            <person name="Ivanova N."/>
            <person name="Teshima H."/>
            <person name="Brettin T."/>
            <person name="Detter J.C."/>
            <person name="Han C."/>
            <person name="Tapia R."/>
            <person name="Land M."/>
            <person name="Hauser L."/>
            <person name="Markowitz V."/>
            <person name="Cheng J.-F."/>
            <person name="Hugenholtz P."/>
            <person name="Woyke T."/>
            <person name="Wu D."/>
            <person name="Tindall B."/>
            <person name="Pomrenke H.G."/>
            <person name="Brambilla E."/>
            <person name="Klenk H.-P."/>
            <person name="Eisen J.A."/>
        </authorList>
    </citation>
    <scope>NUCLEOTIDE SEQUENCE [LARGE SCALE GENOMIC DNA]</scope>
    <source>
        <strain>DSM 17132</strain>
    </source>
</reference>
<accession>E4RS28</accession>
<evidence type="ECO:0000313" key="2">
    <source>
        <dbReference type="Proteomes" id="UP000007435"/>
    </source>
</evidence>
<keyword evidence="2" id="KW-1185">Reference proteome</keyword>
<dbReference type="Gene3D" id="3.40.50.10320">
    <property type="entry name" value="LmbE-like"/>
    <property type="match status" value="1"/>
</dbReference>
<dbReference type="InterPro" id="IPR003737">
    <property type="entry name" value="GlcNAc_PI_deacetylase-related"/>
</dbReference>
<dbReference type="GO" id="GO:0016811">
    <property type="term" value="F:hydrolase activity, acting on carbon-nitrogen (but not peptide) bonds, in linear amides"/>
    <property type="evidence" value="ECO:0007669"/>
    <property type="project" value="TreeGrafter"/>
</dbReference>
<gene>
    <name evidence="1" type="ordered locus">Lbys_0048</name>
</gene>
<dbReference type="GO" id="GO:0071793">
    <property type="term" value="P:bacillithiol biosynthetic process"/>
    <property type="evidence" value="ECO:0007669"/>
    <property type="project" value="InterPro"/>
</dbReference>
<dbReference type="NCBIfam" id="TIGR04001">
    <property type="entry name" value="thiol_BshB1"/>
    <property type="match status" value="1"/>
</dbReference>
<dbReference type="InterPro" id="IPR024078">
    <property type="entry name" value="LmbE-like_dom_sf"/>
</dbReference>
<dbReference type="AlphaFoldDB" id="E4RS28"/>